<organism evidence="2 3">
    <name type="scientific">Acorus gramineus</name>
    <name type="common">Dwarf sweet flag</name>
    <dbReference type="NCBI Taxonomy" id="55184"/>
    <lineage>
        <taxon>Eukaryota</taxon>
        <taxon>Viridiplantae</taxon>
        <taxon>Streptophyta</taxon>
        <taxon>Embryophyta</taxon>
        <taxon>Tracheophyta</taxon>
        <taxon>Spermatophyta</taxon>
        <taxon>Magnoliopsida</taxon>
        <taxon>Liliopsida</taxon>
        <taxon>Acoraceae</taxon>
        <taxon>Acorus</taxon>
    </lineage>
</organism>
<evidence type="ECO:0000313" key="3">
    <source>
        <dbReference type="Proteomes" id="UP001179952"/>
    </source>
</evidence>
<evidence type="ECO:0000313" key="2">
    <source>
        <dbReference type="EMBL" id="KAK1264704.1"/>
    </source>
</evidence>
<dbReference type="Pfam" id="PF08646">
    <property type="entry name" value="Rep_fac-A_C"/>
    <property type="match status" value="1"/>
</dbReference>
<sequence length="174" mass="20373">MTIDQIIREGTSQVKTTFCSFQANIMSIENKREPYYNACKKCYSKVDMKEGVVECYKCKKIDVECNQRYILKLIVTDGEQSIKITIFDDSEMLIGCPVSEYMSMNGEKDMQSKFNRNLISCVGKKYEFYTKANKISEDDRAMGRWIAQYIERIDDVEHEDINKDDGCQNKRRKL</sequence>
<dbReference type="AlphaFoldDB" id="A0AAV9AK46"/>
<dbReference type="Proteomes" id="UP001179952">
    <property type="component" value="Unassembled WGS sequence"/>
</dbReference>
<name>A0AAV9AK46_ACOGR</name>
<keyword evidence="3" id="KW-1185">Reference proteome</keyword>
<evidence type="ECO:0000259" key="1">
    <source>
        <dbReference type="Pfam" id="PF08646"/>
    </source>
</evidence>
<reference evidence="2" key="1">
    <citation type="journal article" date="2023" name="Nat. Commun.">
        <title>Diploid and tetraploid genomes of Acorus and the evolution of monocots.</title>
        <authorList>
            <person name="Ma L."/>
            <person name="Liu K.W."/>
            <person name="Li Z."/>
            <person name="Hsiao Y.Y."/>
            <person name="Qi Y."/>
            <person name="Fu T."/>
            <person name="Tang G.D."/>
            <person name="Zhang D."/>
            <person name="Sun W.H."/>
            <person name="Liu D.K."/>
            <person name="Li Y."/>
            <person name="Chen G.Z."/>
            <person name="Liu X.D."/>
            <person name="Liao X.Y."/>
            <person name="Jiang Y.T."/>
            <person name="Yu X."/>
            <person name="Hao Y."/>
            <person name="Huang J."/>
            <person name="Zhao X.W."/>
            <person name="Ke S."/>
            <person name="Chen Y.Y."/>
            <person name="Wu W.L."/>
            <person name="Hsu J.L."/>
            <person name="Lin Y.F."/>
            <person name="Huang M.D."/>
            <person name="Li C.Y."/>
            <person name="Huang L."/>
            <person name="Wang Z.W."/>
            <person name="Zhao X."/>
            <person name="Zhong W.Y."/>
            <person name="Peng D.H."/>
            <person name="Ahmad S."/>
            <person name="Lan S."/>
            <person name="Zhang J.S."/>
            <person name="Tsai W.C."/>
            <person name="Van de Peer Y."/>
            <person name="Liu Z.J."/>
        </authorList>
    </citation>
    <scope>NUCLEOTIDE SEQUENCE</scope>
    <source>
        <strain evidence="2">SCP</strain>
    </source>
</reference>
<feature type="domain" description="Replication factor A C-terminal" evidence="1">
    <location>
        <begin position="18"/>
        <end position="156"/>
    </location>
</feature>
<dbReference type="InterPro" id="IPR012340">
    <property type="entry name" value="NA-bd_OB-fold"/>
</dbReference>
<gene>
    <name evidence="2" type="ORF">QJS04_geneDACA023593</name>
</gene>
<comment type="caution">
    <text evidence="2">The sequence shown here is derived from an EMBL/GenBank/DDBJ whole genome shotgun (WGS) entry which is preliminary data.</text>
</comment>
<protein>
    <recommendedName>
        <fullName evidence="1">Replication factor A C-terminal domain-containing protein</fullName>
    </recommendedName>
</protein>
<reference evidence="2" key="2">
    <citation type="submission" date="2023-06" db="EMBL/GenBank/DDBJ databases">
        <authorList>
            <person name="Ma L."/>
            <person name="Liu K.-W."/>
            <person name="Li Z."/>
            <person name="Hsiao Y.-Y."/>
            <person name="Qi Y."/>
            <person name="Fu T."/>
            <person name="Tang G."/>
            <person name="Zhang D."/>
            <person name="Sun W.-H."/>
            <person name="Liu D.-K."/>
            <person name="Li Y."/>
            <person name="Chen G.-Z."/>
            <person name="Liu X.-D."/>
            <person name="Liao X.-Y."/>
            <person name="Jiang Y.-T."/>
            <person name="Yu X."/>
            <person name="Hao Y."/>
            <person name="Huang J."/>
            <person name="Zhao X.-W."/>
            <person name="Ke S."/>
            <person name="Chen Y.-Y."/>
            <person name="Wu W.-L."/>
            <person name="Hsu J.-L."/>
            <person name="Lin Y.-F."/>
            <person name="Huang M.-D."/>
            <person name="Li C.-Y."/>
            <person name="Huang L."/>
            <person name="Wang Z.-W."/>
            <person name="Zhao X."/>
            <person name="Zhong W.-Y."/>
            <person name="Peng D.-H."/>
            <person name="Ahmad S."/>
            <person name="Lan S."/>
            <person name="Zhang J.-S."/>
            <person name="Tsai W.-C."/>
            <person name="Van De Peer Y."/>
            <person name="Liu Z.-J."/>
        </authorList>
    </citation>
    <scope>NUCLEOTIDE SEQUENCE</scope>
    <source>
        <strain evidence="2">SCP</strain>
        <tissue evidence="2">Leaves</tissue>
    </source>
</reference>
<accession>A0AAV9AK46</accession>
<dbReference type="EMBL" id="JAUJYN010000008">
    <property type="protein sequence ID" value="KAK1264704.1"/>
    <property type="molecule type" value="Genomic_DNA"/>
</dbReference>
<dbReference type="Gene3D" id="2.40.50.140">
    <property type="entry name" value="Nucleic acid-binding proteins"/>
    <property type="match status" value="1"/>
</dbReference>
<dbReference type="InterPro" id="IPR013955">
    <property type="entry name" value="Rep_factor-A_C"/>
</dbReference>
<dbReference type="SUPFAM" id="SSF50249">
    <property type="entry name" value="Nucleic acid-binding proteins"/>
    <property type="match status" value="1"/>
</dbReference>
<proteinExistence type="predicted"/>